<sequence length="120" mass="13992">MSFTPSSEVQEFLKKLSTISHEHYELVSELRRRTVRINSNVSERMMYGGIMFSVQGDVGGVFTYKNHVTFEFGNGYLFKDPDHTLEGKGKYRRHLKFESFEDLLKSNIDFYIKQMFTAGS</sequence>
<keyword evidence="3" id="KW-1185">Reference proteome</keyword>
<proteinExistence type="predicted"/>
<comment type="caution">
    <text evidence="2">The sequence shown here is derived from an EMBL/GenBank/DDBJ whole genome shotgun (WGS) entry which is preliminary data.</text>
</comment>
<accession>A0ABU9KYD5</accession>
<dbReference type="RefSeq" id="WP_342158999.1">
    <property type="nucleotide sequence ID" value="NZ_JBCDNA010000001.1"/>
</dbReference>
<dbReference type="InterPro" id="IPR014922">
    <property type="entry name" value="YdhG-like"/>
</dbReference>
<organism evidence="2 3">
    <name type="scientific">Lutimonas vermicola</name>
    <dbReference type="NCBI Taxonomy" id="414288"/>
    <lineage>
        <taxon>Bacteria</taxon>
        <taxon>Pseudomonadati</taxon>
        <taxon>Bacteroidota</taxon>
        <taxon>Flavobacteriia</taxon>
        <taxon>Flavobacteriales</taxon>
        <taxon>Flavobacteriaceae</taxon>
        <taxon>Lutimonas</taxon>
    </lineage>
</organism>
<name>A0ABU9KYD5_9FLAO</name>
<dbReference type="SUPFAM" id="SSF159888">
    <property type="entry name" value="YdhG-like"/>
    <property type="match status" value="1"/>
</dbReference>
<dbReference type="Pfam" id="PF08818">
    <property type="entry name" value="DUF1801"/>
    <property type="match status" value="1"/>
</dbReference>
<dbReference type="Proteomes" id="UP001474120">
    <property type="component" value="Unassembled WGS sequence"/>
</dbReference>
<gene>
    <name evidence="2" type="ORF">AABB81_04825</name>
</gene>
<reference evidence="2 3" key="1">
    <citation type="submission" date="2024-04" db="EMBL/GenBank/DDBJ databases">
        <title>whole genome sequencing of Lutimonas vermicola strain IMCC1616.</title>
        <authorList>
            <person name="Bae S.S."/>
        </authorList>
    </citation>
    <scope>NUCLEOTIDE SEQUENCE [LARGE SCALE GENOMIC DNA]</scope>
    <source>
        <strain evidence="2 3">IMCC1616</strain>
    </source>
</reference>
<protein>
    <submittedName>
        <fullName evidence="2">DUF1801 domain-containing protein</fullName>
    </submittedName>
</protein>
<evidence type="ECO:0000313" key="3">
    <source>
        <dbReference type="Proteomes" id="UP001474120"/>
    </source>
</evidence>
<dbReference type="EMBL" id="JBCDNA010000001">
    <property type="protein sequence ID" value="MEL4455207.1"/>
    <property type="molecule type" value="Genomic_DNA"/>
</dbReference>
<feature type="domain" description="YdhG-like" evidence="1">
    <location>
        <begin position="25"/>
        <end position="114"/>
    </location>
</feature>
<evidence type="ECO:0000259" key="1">
    <source>
        <dbReference type="Pfam" id="PF08818"/>
    </source>
</evidence>
<evidence type="ECO:0000313" key="2">
    <source>
        <dbReference type="EMBL" id="MEL4455207.1"/>
    </source>
</evidence>